<sequence length="193" mass="20764">MPATMHHRHLMPPASPKMTKNAVDLSSATRRCRRSSRLTGATGEAADASTTPHRATSSITSLLTHTPSSTCVSTTCSGEDLVAVAASLTTTASVRKAKHAVRHLSPHPLVRHRLHVPPPPAMEMTPPPPPQDDKCHPRASCPRIFHLHVCCHLATTLTLFSITSICHDSHPSSPSTATTTTSRMMEDRPPSRS</sequence>
<comment type="caution">
    <text evidence="1">The sequence shown here is derived from an EMBL/GenBank/DDBJ whole genome shotgun (WGS) entry which is preliminary data.</text>
</comment>
<name>A0ACC0TVG2_9AGAM</name>
<proteinExistence type="predicted"/>
<protein>
    <submittedName>
        <fullName evidence="1">Uncharacterized protein</fullName>
    </submittedName>
</protein>
<organism evidence="1 2">
    <name type="scientific">Russula earlei</name>
    <dbReference type="NCBI Taxonomy" id="71964"/>
    <lineage>
        <taxon>Eukaryota</taxon>
        <taxon>Fungi</taxon>
        <taxon>Dikarya</taxon>
        <taxon>Basidiomycota</taxon>
        <taxon>Agaricomycotina</taxon>
        <taxon>Agaricomycetes</taxon>
        <taxon>Russulales</taxon>
        <taxon>Russulaceae</taxon>
        <taxon>Russula</taxon>
    </lineage>
</organism>
<reference evidence="1" key="1">
    <citation type="submission" date="2021-03" db="EMBL/GenBank/DDBJ databases">
        <title>Evolutionary priming and transition to the ectomycorrhizal habit in an iconic lineage of mushroom-forming fungi: is preadaptation a requirement?</title>
        <authorList>
            <consortium name="DOE Joint Genome Institute"/>
            <person name="Looney B.P."/>
            <person name="Miyauchi S."/>
            <person name="Morin E."/>
            <person name="Drula E."/>
            <person name="Courty P.E."/>
            <person name="Chicoki N."/>
            <person name="Fauchery L."/>
            <person name="Kohler A."/>
            <person name="Kuo A."/>
            <person name="LaButti K."/>
            <person name="Pangilinan J."/>
            <person name="Lipzen A."/>
            <person name="Riley R."/>
            <person name="Andreopoulos W."/>
            <person name="He G."/>
            <person name="Johnson J."/>
            <person name="Barry K.W."/>
            <person name="Grigoriev I.V."/>
            <person name="Nagy L."/>
            <person name="Hibbett D."/>
            <person name="Henrissat B."/>
            <person name="Matheny P.B."/>
            <person name="Labbe J."/>
            <person name="Martin A.F."/>
        </authorList>
    </citation>
    <scope>NUCLEOTIDE SEQUENCE</scope>
    <source>
        <strain evidence="1">BPL698</strain>
    </source>
</reference>
<evidence type="ECO:0000313" key="2">
    <source>
        <dbReference type="Proteomes" id="UP001207468"/>
    </source>
</evidence>
<keyword evidence="2" id="KW-1185">Reference proteome</keyword>
<gene>
    <name evidence="1" type="ORF">F5148DRAFT_577447</name>
</gene>
<dbReference type="Proteomes" id="UP001207468">
    <property type="component" value="Unassembled WGS sequence"/>
</dbReference>
<dbReference type="EMBL" id="JAGFNK010000419">
    <property type="protein sequence ID" value="KAI9450694.1"/>
    <property type="molecule type" value="Genomic_DNA"/>
</dbReference>
<evidence type="ECO:0000313" key="1">
    <source>
        <dbReference type="EMBL" id="KAI9450694.1"/>
    </source>
</evidence>
<accession>A0ACC0TVG2</accession>